<dbReference type="Pfam" id="PF20453">
    <property type="entry name" value="DUF6707"/>
    <property type="match status" value="1"/>
</dbReference>
<dbReference type="InterPro" id="IPR046553">
    <property type="entry name" value="DUF6707"/>
</dbReference>
<dbReference type="RefSeq" id="WP_167966245.1">
    <property type="nucleotide sequence ID" value="NZ_CP050831.1"/>
</dbReference>
<name>A0A6H0KTF9_9BACE</name>
<gene>
    <name evidence="1" type="ORF">BacF7301_22240</name>
</gene>
<evidence type="ECO:0000313" key="2">
    <source>
        <dbReference type="Proteomes" id="UP000501780"/>
    </source>
</evidence>
<evidence type="ECO:0000313" key="1">
    <source>
        <dbReference type="EMBL" id="QIU96700.1"/>
    </source>
</evidence>
<accession>A0A6H0KTF9</accession>
<reference evidence="1 2" key="1">
    <citation type="submission" date="2020-03" db="EMBL/GenBank/DDBJ databases">
        <title>Genomic analysis of Bacteroides faecium CBA7301.</title>
        <authorList>
            <person name="Kim J."/>
            <person name="Roh S.W."/>
        </authorList>
    </citation>
    <scope>NUCLEOTIDE SEQUENCE [LARGE SCALE GENOMIC DNA]</scope>
    <source>
        <strain evidence="1 2">CBA7301</strain>
    </source>
</reference>
<sequence>MNTEKEIFISIIETCTEKKIVNLSKKLEKKCSFESGNDAENLCHLAYYLFVYGHEEKALAVCNLTHDISFPGKRKFGVWNFILNIWGLEVYLLQRRGNVEAAMARIKAIDNIQMQPIGIFAENEEKHRNFENQRRGRFTYPNVLRQKEIEASSNKQIANEWRFIALFTMLGYGVTGLYPNLVEHWEELKHDIDEYVAILSNSK</sequence>
<dbReference type="EMBL" id="CP050831">
    <property type="protein sequence ID" value="QIU96700.1"/>
    <property type="molecule type" value="Genomic_DNA"/>
</dbReference>
<dbReference type="AlphaFoldDB" id="A0A6H0KTF9"/>
<proteinExistence type="predicted"/>
<dbReference type="Proteomes" id="UP000501780">
    <property type="component" value="Chromosome"/>
</dbReference>
<organism evidence="1 2">
    <name type="scientific">Bacteroides faecium</name>
    <dbReference type="NCBI Taxonomy" id="2715212"/>
    <lineage>
        <taxon>Bacteria</taxon>
        <taxon>Pseudomonadati</taxon>
        <taxon>Bacteroidota</taxon>
        <taxon>Bacteroidia</taxon>
        <taxon>Bacteroidales</taxon>
        <taxon>Bacteroidaceae</taxon>
        <taxon>Bacteroides</taxon>
    </lineage>
</organism>
<dbReference type="KEGG" id="bfc:BacF7301_22240"/>
<protein>
    <submittedName>
        <fullName evidence="1">Uncharacterized protein</fullName>
    </submittedName>
</protein>
<keyword evidence="2" id="KW-1185">Reference proteome</keyword>